<keyword evidence="6" id="KW-0378">Hydrolase</keyword>
<dbReference type="Pfam" id="PF00078">
    <property type="entry name" value="RVT_1"/>
    <property type="match status" value="1"/>
</dbReference>
<evidence type="ECO:0000256" key="4">
    <source>
        <dbReference type="ARBA" id="ARBA00022722"/>
    </source>
</evidence>
<dbReference type="FunFam" id="3.10.10.10:FF:000007">
    <property type="entry name" value="Retrovirus-related Pol polyprotein from transposon 17.6-like Protein"/>
    <property type="match status" value="1"/>
</dbReference>
<evidence type="ECO:0000313" key="9">
    <source>
        <dbReference type="EMBL" id="KAL0440034.1"/>
    </source>
</evidence>
<dbReference type="EMBL" id="JACGWN010000008">
    <property type="protein sequence ID" value="KAL0440034.1"/>
    <property type="molecule type" value="Genomic_DNA"/>
</dbReference>
<gene>
    <name evidence="9" type="ORF">Slati_2486400</name>
</gene>
<evidence type="ECO:0000256" key="2">
    <source>
        <dbReference type="ARBA" id="ARBA00022679"/>
    </source>
</evidence>
<keyword evidence="1" id="KW-0645">Protease</keyword>
<dbReference type="GO" id="GO:0004519">
    <property type="term" value="F:endonuclease activity"/>
    <property type="evidence" value="ECO:0007669"/>
    <property type="project" value="UniProtKB-KW"/>
</dbReference>
<dbReference type="PANTHER" id="PTHR24559:SF444">
    <property type="entry name" value="REVERSE TRANSCRIPTASE DOMAIN-CONTAINING PROTEIN"/>
    <property type="match status" value="1"/>
</dbReference>
<comment type="caution">
    <text evidence="9">The sequence shown here is derived from an EMBL/GenBank/DDBJ whole genome shotgun (WGS) entry which is preliminary data.</text>
</comment>
<evidence type="ECO:0000256" key="1">
    <source>
        <dbReference type="ARBA" id="ARBA00022670"/>
    </source>
</evidence>
<accession>A0AAW2WE62</accession>
<dbReference type="PROSITE" id="PS50878">
    <property type="entry name" value="RT_POL"/>
    <property type="match status" value="1"/>
</dbReference>
<dbReference type="InterPro" id="IPR000477">
    <property type="entry name" value="RT_dom"/>
</dbReference>
<protein>
    <submittedName>
        <fullName evidence="9">Retrovirus-related Pol polyprotein from transposon.6</fullName>
    </submittedName>
</protein>
<dbReference type="Gene3D" id="3.30.70.270">
    <property type="match status" value="2"/>
</dbReference>
<evidence type="ECO:0000256" key="6">
    <source>
        <dbReference type="ARBA" id="ARBA00022801"/>
    </source>
</evidence>
<dbReference type="GO" id="GO:0008233">
    <property type="term" value="F:peptidase activity"/>
    <property type="evidence" value="ECO:0007669"/>
    <property type="project" value="UniProtKB-KW"/>
</dbReference>
<evidence type="ECO:0000259" key="8">
    <source>
        <dbReference type="PROSITE" id="PS50878"/>
    </source>
</evidence>
<keyword evidence="3" id="KW-0548">Nucleotidyltransferase</keyword>
<reference evidence="9" key="1">
    <citation type="submission" date="2020-06" db="EMBL/GenBank/DDBJ databases">
        <authorList>
            <person name="Li T."/>
            <person name="Hu X."/>
            <person name="Zhang T."/>
            <person name="Song X."/>
            <person name="Zhang H."/>
            <person name="Dai N."/>
            <person name="Sheng W."/>
            <person name="Hou X."/>
            <person name="Wei L."/>
        </authorList>
    </citation>
    <scope>NUCLEOTIDE SEQUENCE</scope>
    <source>
        <strain evidence="9">KEN1</strain>
        <tissue evidence="9">Leaf</tissue>
    </source>
</reference>
<keyword evidence="4" id="KW-0540">Nuclease</keyword>
<keyword evidence="7" id="KW-0695">RNA-directed DNA polymerase</keyword>
<reference evidence="9" key="2">
    <citation type="journal article" date="2024" name="Plant">
        <title>Genomic evolution and insights into agronomic trait innovations of Sesamum species.</title>
        <authorList>
            <person name="Miao H."/>
            <person name="Wang L."/>
            <person name="Qu L."/>
            <person name="Liu H."/>
            <person name="Sun Y."/>
            <person name="Le M."/>
            <person name="Wang Q."/>
            <person name="Wei S."/>
            <person name="Zheng Y."/>
            <person name="Lin W."/>
            <person name="Duan Y."/>
            <person name="Cao H."/>
            <person name="Xiong S."/>
            <person name="Wang X."/>
            <person name="Wei L."/>
            <person name="Li C."/>
            <person name="Ma Q."/>
            <person name="Ju M."/>
            <person name="Zhao R."/>
            <person name="Li G."/>
            <person name="Mu C."/>
            <person name="Tian Q."/>
            <person name="Mei H."/>
            <person name="Zhang T."/>
            <person name="Gao T."/>
            <person name="Zhang H."/>
        </authorList>
    </citation>
    <scope>NUCLEOTIDE SEQUENCE</scope>
    <source>
        <strain evidence="9">KEN1</strain>
    </source>
</reference>
<dbReference type="InterPro" id="IPR043502">
    <property type="entry name" value="DNA/RNA_pol_sf"/>
</dbReference>
<name>A0AAW2WE62_9LAMI</name>
<dbReference type="CDD" id="cd01647">
    <property type="entry name" value="RT_LTR"/>
    <property type="match status" value="1"/>
</dbReference>
<evidence type="ECO:0000256" key="7">
    <source>
        <dbReference type="ARBA" id="ARBA00022918"/>
    </source>
</evidence>
<dbReference type="InterPro" id="IPR043128">
    <property type="entry name" value="Rev_trsase/Diguanyl_cyclase"/>
</dbReference>
<dbReference type="AlphaFoldDB" id="A0AAW2WE62"/>
<proteinExistence type="predicted"/>
<organism evidence="9">
    <name type="scientific">Sesamum latifolium</name>
    <dbReference type="NCBI Taxonomy" id="2727402"/>
    <lineage>
        <taxon>Eukaryota</taxon>
        <taxon>Viridiplantae</taxon>
        <taxon>Streptophyta</taxon>
        <taxon>Embryophyta</taxon>
        <taxon>Tracheophyta</taxon>
        <taxon>Spermatophyta</taxon>
        <taxon>Magnoliopsida</taxon>
        <taxon>eudicotyledons</taxon>
        <taxon>Gunneridae</taxon>
        <taxon>Pentapetalae</taxon>
        <taxon>asterids</taxon>
        <taxon>lamiids</taxon>
        <taxon>Lamiales</taxon>
        <taxon>Pedaliaceae</taxon>
        <taxon>Sesamum</taxon>
    </lineage>
</organism>
<evidence type="ECO:0000256" key="3">
    <source>
        <dbReference type="ARBA" id="ARBA00022695"/>
    </source>
</evidence>
<dbReference type="GO" id="GO:0006508">
    <property type="term" value="P:proteolysis"/>
    <property type="evidence" value="ECO:0007669"/>
    <property type="project" value="UniProtKB-KW"/>
</dbReference>
<dbReference type="FunFam" id="3.30.70.270:FF:000020">
    <property type="entry name" value="Transposon Tf2-6 polyprotein-like Protein"/>
    <property type="match status" value="1"/>
</dbReference>
<dbReference type="GO" id="GO:0003964">
    <property type="term" value="F:RNA-directed DNA polymerase activity"/>
    <property type="evidence" value="ECO:0007669"/>
    <property type="project" value="UniProtKB-KW"/>
</dbReference>
<dbReference type="PANTHER" id="PTHR24559">
    <property type="entry name" value="TRANSPOSON TY3-I GAG-POL POLYPROTEIN"/>
    <property type="match status" value="1"/>
</dbReference>
<feature type="domain" description="Reverse transcriptase" evidence="8">
    <location>
        <begin position="1"/>
        <end position="154"/>
    </location>
</feature>
<dbReference type="SUPFAM" id="SSF56672">
    <property type="entry name" value="DNA/RNA polymerases"/>
    <property type="match status" value="1"/>
</dbReference>
<keyword evidence="5" id="KW-0255">Endonuclease</keyword>
<evidence type="ECO:0000256" key="5">
    <source>
        <dbReference type="ARBA" id="ARBA00022759"/>
    </source>
</evidence>
<dbReference type="InterPro" id="IPR053134">
    <property type="entry name" value="RNA-dir_DNA_polymerase"/>
</dbReference>
<keyword evidence="2" id="KW-0808">Transferase</keyword>
<sequence>MKLCIDYRDLNSITIKNRYPLPRIDDLFDQLKGARIFSKIDLRSCYHQLKIKVDDIPKTAFRTRYRHYEFLVLPFGLTNAPAAFMDLMDHVFKPYLDKFVVVFIDDILVYSPDIQEHEMHLRLVLQTLKDKELYAKFSKCEFWLNRVAFPGHVLPAEGISVDPKKVEAIVDWPKPTTVSELRSFLSLAGYYRKFVEGFSKIATPLTRLTQKREKFEWCSACGESFKEIK</sequence>